<evidence type="ECO:0000256" key="4">
    <source>
        <dbReference type="ARBA" id="ARBA00022723"/>
    </source>
</evidence>
<dbReference type="GO" id="GO:0008253">
    <property type="term" value="F:5'-nucleotidase activity"/>
    <property type="evidence" value="ECO:0007669"/>
    <property type="project" value="UniProtKB-EC"/>
</dbReference>
<feature type="signal peptide" evidence="8">
    <location>
        <begin position="1"/>
        <end position="34"/>
    </location>
</feature>
<dbReference type="EC" id="3.1.3.5" evidence="3"/>
<dbReference type="PROSITE" id="PS00785">
    <property type="entry name" value="5_NUCLEOTIDASE_1"/>
    <property type="match status" value="1"/>
</dbReference>
<dbReference type="Gene3D" id="3.90.780.10">
    <property type="entry name" value="5'-Nucleotidase, C-terminal domain"/>
    <property type="match status" value="1"/>
</dbReference>
<dbReference type="AlphaFoldDB" id="A0A5E4M7R8"/>
<dbReference type="PRINTS" id="PR01607">
    <property type="entry name" value="APYRASEFAMLY"/>
</dbReference>
<gene>
    <name evidence="10" type="ORF">CINCED_3A004777</name>
</gene>
<sequence>MAATMRMGRGNYWRGCGLLTLCLIMATALPRVVADPDDDDVYRLVLLHTNDMHSNFHQVDKYGTPCSAKSADVTKCYGGFARVKTAVDNERKNAENAVLYLDAGGSIRNTAPHTYFKTKSMADLMMKLKPDAMSLGSKEFKDGLVNIKNFIHDIKIPIVCSNIDVSEEPLLSTEKNLMKSKIIKIKGRKIGIIGYLTPETHNGASEYMGNVKIKPEKEEIQNEVNYLKSNGVNIIIALGHSGIETDEMIAMEVKDIDVVVGGYSCTFLYKGKMPNIDEPYDSYPVWVEPPSDSSIFWFFDYSIPKSVPIVQAFRDTKYLGKLVLEFDMDGNVTSAEGNPILLDYTIEQDPDLLKYLKEMEESIEKLTSSVIGSTSVVLQGSNRFCWTQECNLGNFVADAFVAHNVRTNMKSFDLTQQWTDASIAFLQSGVIRSNIGPTNPAGVITMGDILLVLPLLHDVGKVTVKGSEIRRIIEQTVQPSSEGNGEFLQMSGVKLVIDHKYRVKTIKVRCAICLVPVYKTLDPDADYTIIINENLVTGESDFKFNQLVTDYQSLGKWITETEILKREIEIKRLIRPEISGRIIIVTDSDKELMTDTESLEDEMGDVTETADDGELYDFGVESTVTLVGSFF</sequence>
<dbReference type="GO" id="GO:0000166">
    <property type="term" value="F:nucleotide binding"/>
    <property type="evidence" value="ECO:0007669"/>
    <property type="project" value="UniProtKB-KW"/>
</dbReference>
<keyword evidence="7 8" id="KW-0378">Hydrolase</keyword>
<evidence type="ECO:0000313" key="10">
    <source>
        <dbReference type="EMBL" id="VVC26428.1"/>
    </source>
</evidence>
<dbReference type="Gene3D" id="3.60.21.10">
    <property type="match status" value="1"/>
</dbReference>
<keyword evidence="6 8" id="KW-0547">Nucleotide-binding</keyword>
<feature type="domain" description="5'-Nucleotidase C-terminal" evidence="9">
    <location>
        <begin position="370"/>
        <end position="543"/>
    </location>
</feature>
<evidence type="ECO:0000256" key="7">
    <source>
        <dbReference type="ARBA" id="ARBA00022801"/>
    </source>
</evidence>
<dbReference type="InterPro" id="IPR029052">
    <property type="entry name" value="Metallo-depent_PP-like"/>
</dbReference>
<comment type="catalytic activity">
    <reaction evidence="1">
        <text>a ribonucleoside 5'-phosphate + H2O = a ribonucleoside + phosphate</text>
        <dbReference type="Rhea" id="RHEA:12484"/>
        <dbReference type="ChEBI" id="CHEBI:15377"/>
        <dbReference type="ChEBI" id="CHEBI:18254"/>
        <dbReference type="ChEBI" id="CHEBI:43474"/>
        <dbReference type="ChEBI" id="CHEBI:58043"/>
        <dbReference type="EC" id="3.1.3.5"/>
    </reaction>
</comment>
<evidence type="ECO:0000256" key="6">
    <source>
        <dbReference type="ARBA" id="ARBA00022741"/>
    </source>
</evidence>
<dbReference type="PANTHER" id="PTHR11575">
    <property type="entry name" value="5'-NUCLEOTIDASE-RELATED"/>
    <property type="match status" value="1"/>
</dbReference>
<organism evidence="10 11">
    <name type="scientific">Cinara cedri</name>
    <dbReference type="NCBI Taxonomy" id="506608"/>
    <lineage>
        <taxon>Eukaryota</taxon>
        <taxon>Metazoa</taxon>
        <taxon>Ecdysozoa</taxon>
        <taxon>Arthropoda</taxon>
        <taxon>Hexapoda</taxon>
        <taxon>Insecta</taxon>
        <taxon>Pterygota</taxon>
        <taxon>Neoptera</taxon>
        <taxon>Paraneoptera</taxon>
        <taxon>Hemiptera</taxon>
        <taxon>Sternorrhyncha</taxon>
        <taxon>Aphidomorpha</taxon>
        <taxon>Aphidoidea</taxon>
        <taxon>Aphididae</taxon>
        <taxon>Lachninae</taxon>
        <taxon>Cinara</taxon>
    </lineage>
</organism>
<dbReference type="SUPFAM" id="SSF55816">
    <property type="entry name" value="5'-nucleotidase (syn. UDP-sugar hydrolase), C-terminal domain"/>
    <property type="match status" value="1"/>
</dbReference>
<dbReference type="InterPro" id="IPR006146">
    <property type="entry name" value="5'-Nucleotdase_CS"/>
</dbReference>
<dbReference type="GO" id="GO:0005886">
    <property type="term" value="C:plasma membrane"/>
    <property type="evidence" value="ECO:0007669"/>
    <property type="project" value="TreeGrafter"/>
</dbReference>
<evidence type="ECO:0000313" key="11">
    <source>
        <dbReference type="Proteomes" id="UP000325440"/>
    </source>
</evidence>
<protein>
    <recommendedName>
        <fullName evidence="3">5'-nucleotidase</fullName>
        <ecNumber evidence="3">3.1.3.5</ecNumber>
    </recommendedName>
</protein>
<keyword evidence="5 8" id="KW-0732">Signal</keyword>
<name>A0A5E4M7R8_9HEMI</name>
<accession>A0A5E4M7R8</accession>
<comment type="similarity">
    <text evidence="2 8">Belongs to the 5'-nucleotidase family.</text>
</comment>
<evidence type="ECO:0000256" key="5">
    <source>
        <dbReference type="ARBA" id="ARBA00022729"/>
    </source>
</evidence>
<dbReference type="Proteomes" id="UP000325440">
    <property type="component" value="Unassembled WGS sequence"/>
</dbReference>
<feature type="chain" id="PRO_5023136660" description="5'-nucleotidase" evidence="8">
    <location>
        <begin position="35"/>
        <end position="631"/>
    </location>
</feature>
<dbReference type="GO" id="GO:0006196">
    <property type="term" value="P:AMP catabolic process"/>
    <property type="evidence" value="ECO:0007669"/>
    <property type="project" value="TreeGrafter"/>
</dbReference>
<evidence type="ECO:0000256" key="1">
    <source>
        <dbReference type="ARBA" id="ARBA00000815"/>
    </source>
</evidence>
<dbReference type="Pfam" id="PF02872">
    <property type="entry name" value="5_nucleotid_C"/>
    <property type="match status" value="1"/>
</dbReference>
<dbReference type="OrthoDB" id="7722975at2759"/>
<dbReference type="EMBL" id="CABPRJ010000033">
    <property type="protein sequence ID" value="VVC26428.1"/>
    <property type="molecule type" value="Genomic_DNA"/>
</dbReference>
<dbReference type="InterPro" id="IPR006179">
    <property type="entry name" value="5_nucleotidase/apyrase"/>
</dbReference>
<keyword evidence="4" id="KW-0479">Metal-binding</keyword>
<dbReference type="SUPFAM" id="SSF56300">
    <property type="entry name" value="Metallo-dependent phosphatases"/>
    <property type="match status" value="1"/>
</dbReference>
<dbReference type="FunFam" id="3.60.21.10:FF:000020">
    <property type="entry name" value="NT5E isoform 4"/>
    <property type="match status" value="1"/>
</dbReference>
<keyword evidence="11" id="KW-1185">Reference proteome</keyword>
<dbReference type="GO" id="GO:0046872">
    <property type="term" value="F:metal ion binding"/>
    <property type="evidence" value="ECO:0007669"/>
    <property type="project" value="UniProtKB-KW"/>
</dbReference>
<evidence type="ECO:0000256" key="8">
    <source>
        <dbReference type="RuleBase" id="RU362119"/>
    </source>
</evidence>
<proteinExistence type="inferred from homology"/>
<evidence type="ECO:0000256" key="3">
    <source>
        <dbReference type="ARBA" id="ARBA00012643"/>
    </source>
</evidence>
<reference evidence="10 11" key="1">
    <citation type="submission" date="2019-08" db="EMBL/GenBank/DDBJ databases">
        <authorList>
            <person name="Alioto T."/>
            <person name="Alioto T."/>
            <person name="Gomez Garrido J."/>
        </authorList>
    </citation>
    <scope>NUCLEOTIDE SEQUENCE [LARGE SCALE GENOMIC DNA]</scope>
</reference>
<dbReference type="InterPro" id="IPR036907">
    <property type="entry name" value="5'-Nucleotdase_C_sf"/>
</dbReference>
<evidence type="ECO:0000259" key="9">
    <source>
        <dbReference type="Pfam" id="PF02872"/>
    </source>
</evidence>
<dbReference type="PANTHER" id="PTHR11575:SF24">
    <property type="entry name" value="5'-NUCLEOTIDASE"/>
    <property type="match status" value="1"/>
</dbReference>
<evidence type="ECO:0000256" key="2">
    <source>
        <dbReference type="ARBA" id="ARBA00006654"/>
    </source>
</evidence>
<dbReference type="InterPro" id="IPR008334">
    <property type="entry name" value="5'-Nucleotdase_C"/>
</dbReference>